<accession>A0ABR2FLH1</accession>
<reference evidence="3 4" key="1">
    <citation type="journal article" date="2024" name="G3 (Bethesda)">
        <title>Genome assembly of Hibiscus sabdariffa L. provides insights into metabolisms of medicinal natural products.</title>
        <authorList>
            <person name="Kim T."/>
        </authorList>
    </citation>
    <scope>NUCLEOTIDE SEQUENCE [LARGE SCALE GENOMIC DNA]</scope>
    <source>
        <strain evidence="3">TK-2024</strain>
        <tissue evidence="3">Old leaves</tissue>
    </source>
</reference>
<keyword evidence="1" id="KW-0560">Oxidoreductase</keyword>
<sequence>MKMEVINRYITIKNHVDGASQDSDFELRSSPLVLSLEPGSDEVIVKNLYVSIYPGQLIRMKSYSSSQECSKSAAAITPGEDIDAYGVGKVVVSGNPKFGKGDIVAGLLKWGEFTVVKPGGMLNKLDPMGFPLSYHVGMLGSVSGLSGLTAYAGFFEVCKPKKGEKVFVSAALGSVGNLVGQFAKVLGCYVVGCAGSKEKVALLKEKLGFDDAFNYREEPDLESTLQRYFPDGIDIYFDNVGGHMQKAAVSNMNINGRIAVCGVISEYTDRQKRAAPSMMDVIYKRIKIQGFLAGDYLNLFGDFLSTTCDYLRTGEIQPLEDISDGVESIPSALINLFGGQNTGKKIIKVAEE</sequence>
<dbReference type="EMBL" id="JBBPBM010000006">
    <property type="protein sequence ID" value="KAK8581700.1"/>
    <property type="molecule type" value="Genomic_DNA"/>
</dbReference>
<dbReference type="PANTHER" id="PTHR43205">
    <property type="entry name" value="PROSTAGLANDIN REDUCTASE"/>
    <property type="match status" value="1"/>
</dbReference>
<comment type="caution">
    <text evidence="3">The sequence shown here is derived from an EMBL/GenBank/DDBJ whole genome shotgun (WGS) entry which is preliminary data.</text>
</comment>
<dbReference type="SMART" id="SM00829">
    <property type="entry name" value="PKS_ER"/>
    <property type="match status" value="1"/>
</dbReference>
<dbReference type="InterPro" id="IPR011032">
    <property type="entry name" value="GroES-like_sf"/>
</dbReference>
<dbReference type="Pfam" id="PF00107">
    <property type="entry name" value="ADH_zinc_N"/>
    <property type="match status" value="1"/>
</dbReference>
<gene>
    <name evidence="3" type="ORF">V6N12_071914</name>
</gene>
<evidence type="ECO:0000259" key="2">
    <source>
        <dbReference type="SMART" id="SM00829"/>
    </source>
</evidence>
<dbReference type="SUPFAM" id="SSF50129">
    <property type="entry name" value="GroES-like"/>
    <property type="match status" value="1"/>
</dbReference>
<evidence type="ECO:0000313" key="4">
    <source>
        <dbReference type="Proteomes" id="UP001472677"/>
    </source>
</evidence>
<keyword evidence="4" id="KW-1185">Reference proteome</keyword>
<name>A0ABR2FLH1_9ROSI</name>
<dbReference type="InterPro" id="IPR013149">
    <property type="entry name" value="ADH-like_C"/>
</dbReference>
<feature type="domain" description="Enoyl reductase (ER)" evidence="2">
    <location>
        <begin position="20"/>
        <end position="347"/>
    </location>
</feature>
<evidence type="ECO:0000256" key="1">
    <source>
        <dbReference type="ARBA" id="ARBA00023002"/>
    </source>
</evidence>
<dbReference type="InterPro" id="IPR041694">
    <property type="entry name" value="ADH_N_2"/>
</dbReference>
<organism evidence="3 4">
    <name type="scientific">Hibiscus sabdariffa</name>
    <name type="common">roselle</name>
    <dbReference type="NCBI Taxonomy" id="183260"/>
    <lineage>
        <taxon>Eukaryota</taxon>
        <taxon>Viridiplantae</taxon>
        <taxon>Streptophyta</taxon>
        <taxon>Embryophyta</taxon>
        <taxon>Tracheophyta</taxon>
        <taxon>Spermatophyta</taxon>
        <taxon>Magnoliopsida</taxon>
        <taxon>eudicotyledons</taxon>
        <taxon>Gunneridae</taxon>
        <taxon>Pentapetalae</taxon>
        <taxon>rosids</taxon>
        <taxon>malvids</taxon>
        <taxon>Malvales</taxon>
        <taxon>Malvaceae</taxon>
        <taxon>Malvoideae</taxon>
        <taxon>Hibiscus</taxon>
    </lineage>
</organism>
<evidence type="ECO:0000313" key="3">
    <source>
        <dbReference type="EMBL" id="KAK8581700.1"/>
    </source>
</evidence>
<dbReference type="InterPro" id="IPR036291">
    <property type="entry name" value="NAD(P)-bd_dom_sf"/>
</dbReference>
<dbReference type="InterPro" id="IPR045010">
    <property type="entry name" value="MDR_fam"/>
</dbReference>
<dbReference type="Gene3D" id="3.40.50.720">
    <property type="entry name" value="NAD(P)-binding Rossmann-like Domain"/>
    <property type="match status" value="1"/>
</dbReference>
<dbReference type="SUPFAM" id="SSF51735">
    <property type="entry name" value="NAD(P)-binding Rossmann-fold domains"/>
    <property type="match status" value="1"/>
</dbReference>
<dbReference type="Proteomes" id="UP001472677">
    <property type="component" value="Unassembled WGS sequence"/>
</dbReference>
<dbReference type="Gene3D" id="3.90.180.10">
    <property type="entry name" value="Medium-chain alcohol dehydrogenases, catalytic domain"/>
    <property type="match status" value="1"/>
</dbReference>
<dbReference type="PANTHER" id="PTHR43205:SF12">
    <property type="entry name" value="OS06G0602900 PROTEIN"/>
    <property type="match status" value="1"/>
</dbReference>
<protein>
    <recommendedName>
        <fullName evidence="2">Enoyl reductase (ER) domain-containing protein</fullName>
    </recommendedName>
</protein>
<dbReference type="Pfam" id="PF16884">
    <property type="entry name" value="ADH_N_2"/>
    <property type="match status" value="1"/>
</dbReference>
<proteinExistence type="predicted"/>
<dbReference type="InterPro" id="IPR020843">
    <property type="entry name" value="ER"/>
</dbReference>